<keyword evidence="2" id="KW-1185">Reference proteome</keyword>
<organism evidence="1 2">
    <name type="scientific">Colocasia esculenta</name>
    <name type="common">Wild taro</name>
    <name type="synonym">Arum esculentum</name>
    <dbReference type="NCBI Taxonomy" id="4460"/>
    <lineage>
        <taxon>Eukaryota</taxon>
        <taxon>Viridiplantae</taxon>
        <taxon>Streptophyta</taxon>
        <taxon>Embryophyta</taxon>
        <taxon>Tracheophyta</taxon>
        <taxon>Spermatophyta</taxon>
        <taxon>Magnoliopsida</taxon>
        <taxon>Liliopsida</taxon>
        <taxon>Araceae</taxon>
        <taxon>Aroideae</taxon>
        <taxon>Colocasieae</taxon>
        <taxon>Colocasia</taxon>
    </lineage>
</organism>
<dbReference type="AlphaFoldDB" id="A0A843WJ52"/>
<dbReference type="EMBL" id="NMUH01003438">
    <property type="protein sequence ID" value="MQM05581.1"/>
    <property type="molecule type" value="Genomic_DNA"/>
</dbReference>
<reference evidence="1" key="1">
    <citation type="submission" date="2017-07" db="EMBL/GenBank/DDBJ databases">
        <title>Taro Niue Genome Assembly and Annotation.</title>
        <authorList>
            <person name="Atibalentja N."/>
            <person name="Keating K."/>
            <person name="Fields C.J."/>
        </authorList>
    </citation>
    <scope>NUCLEOTIDE SEQUENCE</scope>
    <source>
        <strain evidence="1">Niue_2</strain>
        <tissue evidence="1">Leaf</tissue>
    </source>
</reference>
<gene>
    <name evidence="1" type="ORF">Taro_038390</name>
</gene>
<proteinExistence type="predicted"/>
<protein>
    <submittedName>
        <fullName evidence="1">Uncharacterized protein</fullName>
    </submittedName>
</protein>
<sequence>MVPSIVLNERCREDKSFSPQKAARLLQLLKCSKQGAIHNHPPKLWFPCESDGYEDHTARCLVLAGGACPLAAILTNPGRPFGQICRSRVVEGVSELQEGCPLLLQAPLGGQAAAEDAG</sequence>
<dbReference type="Proteomes" id="UP000652761">
    <property type="component" value="Unassembled WGS sequence"/>
</dbReference>
<comment type="caution">
    <text evidence="1">The sequence shown here is derived from an EMBL/GenBank/DDBJ whole genome shotgun (WGS) entry which is preliminary data.</text>
</comment>
<evidence type="ECO:0000313" key="2">
    <source>
        <dbReference type="Proteomes" id="UP000652761"/>
    </source>
</evidence>
<name>A0A843WJ52_COLES</name>
<evidence type="ECO:0000313" key="1">
    <source>
        <dbReference type="EMBL" id="MQM05581.1"/>
    </source>
</evidence>
<accession>A0A843WJ52</accession>